<dbReference type="InterPro" id="IPR002514">
    <property type="entry name" value="Transposase_8"/>
</dbReference>
<name>A0ABP8L5E6_9BACT</name>
<dbReference type="Gene3D" id="1.10.10.10">
    <property type="entry name" value="Winged helix-like DNA-binding domain superfamily/Winged helix DNA-binding domain"/>
    <property type="match status" value="1"/>
</dbReference>
<dbReference type="EMBL" id="BAABHB010000037">
    <property type="protein sequence ID" value="GAA4421848.1"/>
    <property type="molecule type" value="Genomic_DNA"/>
</dbReference>
<dbReference type="Pfam" id="PF01527">
    <property type="entry name" value="HTH_Tnp_1"/>
    <property type="match status" value="1"/>
</dbReference>
<keyword evidence="1" id="KW-0175">Coiled coil</keyword>
<dbReference type="InterPro" id="IPR010921">
    <property type="entry name" value="Trp_repressor/repl_initiator"/>
</dbReference>
<proteinExistence type="predicted"/>
<evidence type="ECO:0000256" key="1">
    <source>
        <dbReference type="SAM" id="Coils"/>
    </source>
</evidence>
<dbReference type="InterPro" id="IPR036388">
    <property type="entry name" value="WH-like_DNA-bd_sf"/>
</dbReference>
<comment type="caution">
    <text evidence="2">The sequence shown here is derived from an EMBL/GenBank/DDBJ whole genome shotgun (WGS) entry which is preliminary data.</text>
</comment>
<evidence type="ECO:0008006" key="4">
    <source>
        <dbReference type="Google" id="ProtNLM"/>
    </source>
</evidence>
<dbReference type="SUPFAM" id="SSF48295">
    <property type="entry name" value="TrpR-like"/>
    <property type="match status" value="1"/>
</dbReference>
<sequence>MSKKRKTWTADEKLAILQEAEQAGVTATIRKHGIYSNTFYQWREKLQTQGKEALANPYQKTNPELKRLQVENLRLKQLLAEKELALQIKDELLKKSLSRPKLSS</sequence>
<keyword evidence="3" id="KW-1185">Reference proteome</keyword>
<gene>
    <name evidence="2" type="ORF">GCM10023187_57760</name>
</gene>
<feature type="coiled-coil region" evidence="1">
    <location>
        <begin position="65"/>
        <end position="95"/>
    </location>
</feature>
<dbReference type="RefSeq" id="WP_345271638.1">
    <property type="nucleotide sequence ID" value="NZ_BAABHB010000037.1"/>
</dbReference>
<reference evidence="3" key="1">
    <citation type="journal article" date="2019" name="Int. J. Syst. Evol. Microbiol.">
        <title>The Global Catalogue of Microorganisms (GCM) 10K type strain sequencing project: providing services to taxonomists for standard genome sequencing and annotation.</title>
        <authorList>
            <consortium name="The Broad Institute Genomics Platform"/>
            <consortium name="The Broad Institute Genome Sequencing Center for Infectious Disease"/>
            <person name="Wu L."/>
            <person name="Ma J."/>
        </authorList>
    </citation>
    <scope>NUCLEOTIDE SEQUENCE [LARGE SCALE GENOMIC DNA]</scope>
    <source>
        <strain evidence="3">JCM 17925</strain>
    </source>
</reference>
<protein>
    <recommendedName>
        <fullName evidence="4">Transposase</fullName>
    </recommendedName>
</protein>
<accession>A0ABP8L5E6</accession>
<evidence type="ECO:0000313" key="2">
    <source>
        <dbReference type="EMBL" id="GAA4421848.1"/>
    </source>
</evidence>
<organism evidence="2 3">
    <name type="scientific">Nibrella viscosa</name>
    <dbReference type="NCBI Taxonomy" id="1084524"/>
    <lineage>
        <taxon>Bacteria</taxon>
        <taxon>Pseudomonadati</taxon>
        <taxon>Bacteroidota</taxon>
        <taxon>Cytophagia</taxon>
        <taxon>Cytophagales</taxon>
        <taxon>Spirosomataceae</taxon>
        <taxon>Nibrella</taxon>
    </lineage>
</organism>
<evidence type="ECO:0000313" key="3">
    <source>
        <dbReference type="Proteomes" id="UP001500936"/>
    </source>
</evidence>
<dbReference type="Proteomes" id="UP001500936">
    <property type="component" value="Unassembled WGS sequence"/>
</dbReference>